<dbReference type="PANTHER" id="PTHR32114:SF2">
    <property type="entry name" value="ABC TRANSPORTER ABCH.3"/>
    <property type="match status" value="1"/>
</dbReference>
<comment type="subunit">
    <text evidence="2">Heterodimer of SbcC and SbcD.</text>
</comment>
<dbReference type="AlphaFoldDB" id="E9S7E1"/>
<comment type="similarity">
    <text evidence="1">Belongs to the SMC family. SbcC subfamily.</text>
</comment>
<dbReference type="GO" id="GO:0016887">
    <property type="term" value="F:ATP hydrolysis activity"/>
    <property type="evidence" value="ECO:0007669"/>
    <property type="project" value="InterPro"/>
</dbReference>
<sequence length="927" mass="102891">MKPLTLTMQAFGPYAEKTTIDFTKLGGQGLYLVTGDTGAGKTTIFDGVCYGLFGRASGFSRTNDMFRSEYVGDDVKTYVELEFRYGGKTYKVHREPKQKTLKKKGSGVTDLATVNELFAEGQLTPVASGEEKVNKAIKEILGLNYEQYHNVAMIAQGSFAELLNASTEDRTKILGAIFQTGKYAQLQEKLRVNTNEAKDSYDRSCDHMLQLLKGVELSDDDPEYDMIRSAAESADSVKAAEKYIEDCCVRARDFEEERSKEASQAHAAAEKAHKSAALELENGRKLGELFDKLTDVQKGLEKLSPELTAAASNAEELRKRKPELTELIGRTAAEKKQLPLYDEAERLLTDSVTLQRNAAKLKNDLDILGSSIKSDNERREVLKQFIDSLGDIGAQLANTKNEIENRTKELEEVTAVGKDLSEAEKLGAEVQSALEEFNYKKEESNNANSEHIRLFNLYISEQAGLLAEELEEGVPCPVCGSTHHPNKAHRSEKAPDKQAVDRAKAVLDKAMNETENASRRYAAAQAAHRTALENAISRAGKYGEGLTPEQALQNTREQYKVINKALTEAKKLSIELTQKRGKKDQAERELTELEARVKQNEQKLSEGSSNLNAMNATAEEKRRQGEKQLADLQYPNRREALAKIAEMEKNCDALTKAMDSAEQKLAELEKLSTELNGKLKALKEQTADKEKPDLTALEKALKEAEISVADALDKRDHAKHRHNSAEQLVKRLHDELIRNRQLNDDYVMKKSVSDTANGSLSGKQKVPLETYVQMEFFDKILANANVRLLQMSDKQYELIRSSNSKGRSKSGLELDVKDHFGSSDRSVKSLSGGESFMASLALALGFSDEIQRSTGGVQIDSMFVDEGFGSLDEQSLDKAVKTLTGLAENSRLVGIISHVHELNDRLDKKIIVTKEKGKGSQVRISLE</sequence>
<feature type="compositionally biased region" description="Polar residues" evidence="5">
    <location>
        <begin position="605"/>
        <end position="615"/>
    </location>
</feature>
<comment type="caution">
    <text evidence="7">The sequence shown here is derived from an EMBL/GenBank/DDBJ whole genome shotgun (WGS) entry which is preliminary data.</text>
</comment>
<evidence type="ECO:0000313" key="7">
    <source>
        <dbReference type="EMBL" id="EGC04778.1"/>
    </source>
</evidence>
<organism evidence="7 8">
    <name type="scientific">Ruminococcus albus 8</name>
    <dbReference type="NCBI Taxonomy" id="246199"/>
    <lineage>
        <taxon>Bacteria</taxon>
        <taxon>Bacillati</taxon>
        <taxon>Bacillota</taxon>
        <taxon>Clostridia</taxon>
        <taxon>Eubacteriales</taxon>
        <taxon>Oscillospiraceae</taxon>
        <taxon>Ruminococcus</taxon>
    </lineage>
</organism>
<proteinExistence type="inferred from homology"/>
<accession>E9S7E1</accession>
<dbReference type="InterPro" id="IPR027417">
    <property type="entry name" value="P-loop_NTPase"/>
</dbReference>
<dbReference type="eggNOG" id="COG0419">
    <property type="taxonomic scope" value="Bacteria"/>
</dbReference>
<keyword evidence="7" id="KW-0378">Hydrolase</keyword>
<reference evidence="7 8" key="1">
    <citation type="submission" date="2011-02" db="EMBL/GenBank/DDBJ databases">
        <authorList>
            <person name="Nelson K.E."/>
            <person name="Sutton G."/>
            <person name="Torralba M."/>
            <person name="Durkin S."/>
            <person name="Harkins D."/>
            <person name="Montgomery R."/>
            <person name="Ziemer C."/>
            <person name="Klaassens E."/>
            <person name="Ocuiv P."/>
            <person name="Morrison M."/>
        </authorList>
    </citation>
    <scope>NUCLEOTIDE SEQUENCE [LARGE SCALE GENOMIC DNA]</scope>
    <source>
        <strain evidence="7 8">8</strain>
    </source>
</reference>
<name>E9S7E1_RUMAL</name>
<dbReference type="RefSeq" id="WP_002846798.1">
    <property type="nucleotide sequence ID" value="NZ_ADKM02000008.1"/>
</dbReference>
<evidence type="ECO:0000256" key="4">
    <source>
        <dbReference type="SAM" id="Coils"/>
    </source>
</evidence>
<feature type="region of interest" description="Disordered" evidence="5">
    <location>
        <begin position="599"/>
        <end position="626"/>
    </location>
</feature>
<feature type="coiled-coil region" evidence="4">
    <location>
        <begin position="637"/>
        <end position="735"/>
    </location>
</feature>
<keyword evidence="8" id="KW-1185">Reference proteome</keyword>
<keyword evidence="7" id="KW-0540">Nuclease</keyword>
<dbReference type="OrthoDB" id="9795626at2"/>
<protein>
    <recommendedName>
        <fullName evidence="3">Nuclease SbcCD subunit C</fullName>
    </recommendedName>
</protein>
<evidence type="ECO:0000256" key="2">
    <source>
        <dbReference type="ARBA" id="ARBA00011322"/>
    </source>
</evidence>
<dbReference type="Gene3D" id="3.40.50.300">
    <property type="entry name" value="P-loop containing nucleotide triphosphate hydrolases"/>
    <property type="match status" value="2"/>
</dbReference>
<feature type="domain" description="Rad50/SbcC-type AAA" evidence="6">
    <location>
        <begin position="6"/>
        <end position="207"/>
    </location>
</feature>
<dbReference type="PANTHER" id="PTHR32114">
    <property type="entry name" value="ABC TRANSPORTER ABCH.3"/>
    <property type="match status" value="1"/>
</dbReference>
<dbReference type="SUPFAM" id="SSF52540">
    <property type="entry name" value="P-loop containing nucleoside triphosphate hydrolases"/>
    <property type="match status" value="1"/>
</dbReference>
<keyword evidence="7" id="KW-0269">Exonuclease</keyword>
<evidence type="ECO:0000313" key="8">
    <source>
        <dbReference type="Proteomes" id="UP000004259"/>
    </source>
</evidence>
<dbReference type="EMBL" id="ADKM02000008">
    <property type="protein sequence ID" value="EGC04778.1"/>
    <property type="molecule type" value="Genomic_DNA"/>
</dbReference>
<dbReference type="GO" id="GO:0004527">
    <property type="term" value="F:exonuclease activity"/>
    <property type="evidence" value="ECO:0007669"/>
    <property type="project" value="UniProtKB-KW"/>
</dbReference>
<keyword evidence="4" id="KW-0175">Coiled coil</keyword>
<feature type="coiled-coil region" evidence="4">
    <location>
        <begin position="500"/>
        <end position="527"/>
    </location>
</feature>
<gene>
    <name evidence="7" type="ORF">CUS_6152</name>
</gene>
<dbReference type="Pfam" id="PF13476">
    <property type="entry name" value="AAA_23"/>
    <property type="match status" value="1"/>
</dbReference>
<evidence type="ECO:0000256" key="3">
    <source>
        <dbReference type="ARBA" id="ARBA00013368"/>
    </source>
</evidence>
<evidence type="ECO:0000256" key="5">
    <source>
        <dbReference type="SAM" id="MobiDB-lite"/>
    </source>
</evidence>
<dbReference type="STRING" id="246199.CUS_6152"/>
<dbReference type="Pfam" id="PF13558">
    <property type="entry name" value="SbcC_Walker_B"/>
    <property type="match status" value="1"/>
</dbReference>
<evidence type="ECO:0000259" key="6">
    <source>
        <dbReference type="Pfam" id="PF13476"/>
    </source>
</evidence>
<dbReference type="Proteomes" id="UP000004259">
    <property type="component" value="Unassembled WGS sequence"/>
</dbReference>
<evidence type="ECO:0000256" key="1">
    <source>
        <dbReference type="ARBA" id="ARBA00006930"/>
    </source>
</evidence>
<dbReference type="InterPro" id="IPR038729">
    <property type="entry name" value="Rad50/SbcC_AAA"/>
</dbReference>
<dbReference type="GO" id="GO:0006302">
    <property type="term" value="P:double-strand break repair"/>
    <property type="evidence" value="ECO:0007669"/>
    <property type="project" value="InterPro"/>
</dbReference>